<dbReference type="Gene3D" id="3.40.1350.10">
    <property type="match status" value="1"/>
</dbReference>
<evidence type="ECO:0000256" key="11">
    <source>
        <dbReference type="ARBA" id="ARBA00022759"/>
    </source>
</evidence>
<dbReference type="HAMAP" id="MF_00052_B">
    <property type="entry name" value="RNase_HII_B"/>
    <property type="match status" value="1"/>
</dbReference>
<evidence type="ECO:0000313" key="15">
    <source>
        <dbReference type="EMBL" id="GAH46013.1"/>
    </source>
</evidence>
<dbReference type="GO" id="GO:0005737">
    <property type="term" value="C:cytoplasm"/>
    <property type="evidence" value="ECO:0007669"/>
    <property type="project" value="UniProtKB-SubCell"/>
</dbReference>
<comment type="catalytic activity">
    <reaction evidence="1">
        <text>Endonucleolytic cleavage to 5'-phosphomonoester.</text>
        <dbReference type="EC" id="3.1.26.4"/>
    </reaction>
</comment>
<dbReference type="SUPFAM" id="SSF53098">
    <property type="entry name" value="Ribonuclease H-like"/>
    <property type="match status" value="1"/>
</dbReference>
<reference evidence="15" key="1">
    <citation type="journal article" date="2014" name="Front. Microbiol.">
        <title>High frequency of phylogenetically diverse reductive dehalogenase-homologous genes in deep subseafloor sedimentary metagenomes.</title>
        <authorList>
            <person name="Kawai M."/>
            <person name="Futagami T."/>
            <person name="Toyoda A."/>
            <person name="Takaki Y."/>
            <person name="Nishi S."/>
            <person name="Hori S."/>
            <person name="Arai W."/>
            <person name="Tsubouchi T."/>
            <person name="Morono Y."/>
            <person name="Uchiyama I."/>
            <person name="Ito T."/>
            <person name="Fujiyama A."/>
            <person name="Inagaki F."/>
            <person name="Takami H."/>
        </authorList>
    </citation>
    <scope>NUCLEOTIDE SEQUENCE</scope>
    <source>
        <strain evidence="15">Expedition CK06-06</strain>
    </source>
</reference>
<dbReference type="AlphaFoldDB" id="X1HL47"/>
<dbReference type="EMBL" id="BARU01006210">
    <property type="protein sequence ID" value="GAH46013.1"/>
    <property type="molecule type" value="Genomic_DNA"/>
</dbReference>
<dbReference type="InterPro" id="IPR024567">
    <property type="entry name" value="RNase_HII/HIII_dom"/>
</dbReference>
<gene>
    <name evidence="15" type="ORF">S03H2_12191</name>
</gene>
<dbReference type="Pfam" id="PF01351">
    <property type="entry name" value="RNase_HII"/>
    <property type="match status" value="1"/>
</dbReference>
<evidence type="ECO:0000256" key="9">
    <source>
        <dbReference type="ARBA" id="ARBA00022722"/>
    </source>
</evidence>
<keyword evidence="9" id="KW-0540">Nuclease</keyword>
<dbReference type="InterPro" id="IPR003509">
    <property type="entry name" value="UPF0102_YraN-like"/>
</dbReference>
<name>X1HL47_9ZZZZ</name>
<comment type="similarity">
    <text evidence="5">Belongs to the RNase HII family.</text>
</comment>
<keyword evidence="8" id="KW-0963">Cytoplasm</keyword>
<keyword evidence="10" id="KW-0479">Metal-binding</keyword>
<evidence type="ECO:0000256" key="6">
    <source>
        <dbReference type="ARBA" id="ARBA00012180"/>
    </source>
</evidence>
<keyword evidence="13" id="KW-0464">Manganese</keyword>
<keyword evidence="12" id="KW-0378">Hydrolase</keyword>
<dbReference type="GO" id="GO:0003723">
    <property type="term" value="F:RNA binding"/>
    <property type="evidence" value="ECO:0007669"/>
    <property type="project" value="InterPro"/>
</dbReference>
<evidence type="ECO:0000256" key="1">
    <source>
        <dbReference type="ARBA" id="ARBA00000077"/>
    </source>
</evidence>
<dbReference type="GO" id="GO:0006298">
    <property type="term" value="P:mismatch repair"/>
    <property type="evidence" value="ECO:0007669"/>
    <property type="project" value="TreeGrafter"/>
</dbReference>
<dbReference type="InterPro" id="IPR022898">
    <property type="entry name" value="RNase_HII"/>
</dbReference>
<organism evidence="15">
    <name type="scientific">marine sediment metagenome</name>
    <dbReference type="NCBI Taxonomy" id="412755"/>
    <lineage>
        <taxon>unclassified sequences</taxon>
        <taxon>metagenomes</taxon>
        <taxon>ecological metagenomes</taxon>
    </lineage>
</organism>
<dbReference type="GO" id="GO:0046872">
    <property type="term" value="F:metal ion binding"/>
    <property type="evidence" value="ECO:0007669"/>
    <property type="project" value="UniProtKB-KW"/>
</dbReference>
<evidence type="ECO:0000256" key="4">
    <source>
        <dbReference type="ARBA" id="ARBA00004496"/>
    </source>
</evidence>
<protein>
    <recommendedName>
        <fullName evidence="7">Ribonuclease HII</fullName>
        <ecNumber evidence="6">3.1.26.4</ecNumber>
    </recommendedName>
</protein>
<dbReference type="GO" id="GO:0032299">
    <property type="term" value="C:ribonuclease H2 complex"/>
    <property type="evidence" value="ECO:0007669"/>
    <property type="project" value="TreeGrafter"/>
</dbReference>
<dbReference type="Pfam" id="PF02021">
    <property type="entry name" value="UPF0102"/>
    <property type="match status" value="1"/>
</dbReference>
<evidence type="ECO:0000256" key="2">
    <source>
        <dbReference type="ARBA" id="ARBA00001936"/>
    </source>
</evidence>
<dbReference type="InterPro" id="IPR011335">
    <property type="entry name" value="Restrct_endonuc-II-like"/>
</dbReference>
<dbReference type="GO" id="GO:0043137">
    <property type="term" value="P:DNA replication, removal of RNA primer"/>
    <property type="evidence" value="ECO:0007669"/>
    <property type="project" value="TreeGrafter"/>
</dbReference>
<evidence type="ECO:0000256" key="10">
    <source>
        <dbReference type="ARBA" id="ARBA00022723"/>
    </source>
</evidence>
<comment type="subcellular location">
    <subcellularLocation>
        <location evidence="4">Cytoplasm</location>
    </subcellularLocation>
</comment>
<feature type="domain" description="RNase H type-2" evidence="14">
    <location>
        <begin position="4"/>
        <end position="193"/>
    </location>
</feature>
<evidence type="ECO:0000259" key="14">
    <source>
        <dbReference type="PROSITE" id="PS51975"/>
    </source>
</evidence>
<dbReference type="SUPFAM" id="SSF52980">
    <property type="entry name" value="Restriction endonuclease-like"/>
    <property type="match status" value="1"/>
</dbReference>
<comment type="cofactor">
    <cofactor evidence="3">
        <name>Mg(2+)</name>
        <dbReference type="ChEBI" id="CHEBI:18420"/>
    </cofactor>
</comment>
<dbReference type="InterPro" id="IPR001352">
    <property type="entry name" value="RNase_HII/HIII"/>
</dbReference>
<dbReference type="HAMAP" id="MF_00048">
    <property type="entry name" value="UPF0102"/>
    <property type="match status" value="1"/>
</dbReference>
<dbReference type="CDD" id="cd07182">
    <property type="entry name" value="RNase_HII_bacteria_HII_like"/>
    <property type="match status" value="1"/>
</dbReference>
<dbReference type="PANTHER" id="PTHR10954">
    <property type="entry name" value="RIBONUCLEASE H2 SUBUNIT A"/>
    <property type="match status" value="1"/>
</dbReference>
<dbReference type="PROSITE" id="PS51975">
    <property type="entry name" value="RNASE_H_2"/>
    <property type="match status" value="1"/>
</dbReference>
<comment type="cofactor">
    <cofactor evidence="2">
        <name>Mn(2+)</name>
        <dbReference type="ChEBI" id="CHEBI:29035"/>
    </cofactor>
</comment>
<dbReference type="InterPro" id="IPR036397">
    <property type="entry name" value="RNaseH_sf"/>
</dbReference>
<dbReference type="GO" id="GO:0004523">
    <property type="term" value="F:RNA-DNA hybrid ribonuclease activity"/>
    <property type="evidence" value="ECO:0007669"/>
    <property type="project" value="UniProtKB-EC"/>
</dbReference>
<evidence type="ECO:0000256" key="8">
    <source>
        <dbReference type="ARBA" id="ARBA00022490"/>
    </source>
</evidence>
<dbReference type="EC" id="3.1.26.4" evidence="6"/>
<evidence type="ECO:0000256" key="7">
    <source>
        <dbReference type="ARBA" id="ARBA00019179"/>
    </source>
</evidence>
<evidence type="ECO:0000256" key="12">
    <source>
        <dbReference type="ARBA" id="ARBA00022801"/>
    </source>
</evidence>
<feature type="non-terminal residue" evidence="15">
    <location>
        <position position="1"/>
    </location>
</feature>
<dbReference type="NCBIfam" id="NF000594">
    <property type="entry name" value="PRK00015.1-1"/>
    <property type="match status" value="1"/>
</dbReference>
<comment type="caution">
    <text evidence="15">The sequence shown here is derived from an EMBL/GenBank/DDBJ whole genome shotgun (WGS) entry which is preliminary data.</text>
</comment>
<dbReference type="NCBIfam" id="NF000595">
    <property type="entry name" value="PRK00015.1-3"/>
    <property type="match status" value="1"/>
</dbReference>
<dbReference type="InterPro" id="IPR011856">
    <property type="entry name" value="tRNA_endonuc-like_dom_sf"/>
</dbReference>
<sequence>HMAQLVAGIDEAGRGPLAGPVVAAAVILDQERPFEGLADSKQLTAKRRAALYDVILDRALAVGIGESQRAEIDRRNIFQATITAMQRAVDALNPGPGHLLIDGKNIQLDHPSQETIVDGDETEPAISAASIVAKVHRDRLMAEYHKVYPEYGFDRHKGYGTKAHMQALADHGACPIHRQSFRPVKQHLPQWRSLKDRRTLGRLGERLAATYLIENGYTIRDMNYHAARLGELDIVAGCGAVTVICEVKSQVPGKWGEPEEQIGIKKRDRIMAAARHYCAEKGIDTDVRFDVISVKFTKAGPGITHRPGAIHAD</sequence>
<dbReference type="FunFam" id="3.30.420.10:FF:000006">
    <property type="entry name" value="Ribonuclease HII"/>
    <property type="match status" value="1"/>
</dbReference>
<accession>X1HL47</accession>
<proteinExistence type="inferred from homology"/>
<evidence type="ECO:0000256" key="5">
    <source>
        <dbReference type="ARBA" id="ARBA00007383"/>
    </source>
</evidence>
<evidence type="ECO:0000256" key="13">
    <source>
        <dbReference type="ARBA" id="ARBA00023211"/>
    </source>
</evidence>
<dbReference type="InterPro" id="IPR012337">
    <property type="entry name" value="RNaseH-like_sf"/>
</dbReference>
<dbReference type="PANTHER" id="PTHR10954:SF18">
    <property type="entry name" value="RIBONUCLEASE HII"/>
    <property type="match status" value="1"/>
</dbReference>
<dbReference type="Gene3D" id="3.30.420.10">
    <property type="entry name" value="Ribonuclease H-like superfamily/Ribonuclease H"/>
    <property type="match status" value="1"/>
</dbReference>
<keyword evidence="11" id="KW-0255">Endonuclease</keyword>
<evidence type="ECO:0000256" key="3">
    <source>
        <dbReference type="ARBA" id="ARBA00001946"/>
    </source>
</evidence>